<protein>
    <submittedName>
        <fullName evidence="2">Uncharacterized protein</fullName>
    </submittedName>
</protein>
<gene>
    <name evidence="2" type="ORF">KIW84_063293</name>
</gene>
<dbReference type="Proteomes" id="UP001058974">
    <property type="component" value="Chromosome 6"/>
</dbReference>
<organism evidence="2 3">
    <name type="scientific">Pisum sativum</name>
    <name type="common">Garden pea</name>
    <name type="synonym">Lathyrus oleraceus</name>
    <dbReference type="NCBI Taxonomy" id="3888"/>
    <lineage>
        <taxon>Eukaryota</taxon>
        <taxon>Viridiplantae</taxon>
        <taxon>Streptophyta</taxon>
        <taxon>Embryophyta</taxon>
        <taxon>Tracheophyta</taxon>
        <taxon>Spermatophyta</taxon>
        <taxon>Magnoliopsida</taxon>
        <taxon>eudicotyledons</taxon>
        <taxon>Gunneridae</taxon>
        <taxon>Pentapetalae</taxon>
        <taxon>rosids</taxon>
        <taxon>fabids</taxon>
        <taxon>Fabales</taxon>
        <taxon>Fabaceae</taxon>
        <taxon>Papilionoideae</taxon>
        <taxon>50 kb inversion clade</taxon>
        <taxon>NPAAA clade</taxon>
        <taxon>Hologalegina</taxon>
        <taxon>IRL clade</taxon>
        <taxon>Fabeae</taxon>
        <taxon>Lathyrus</taxon>
    </lineage>
</organism>
<dbReference type="EMBL" id="JAMSHJ010000006">
    <property type="protein sequence ID" value="KAI5397424.1"/>
    <property type="molecule type" value="Genomic_DNA"/>
</dbReference>
<reference evidence="2 3" key="1">
    <citation type="journal article" date="2022" name="Nat. Genet.">
        <title>Improved pea reference genome and pan-genome highlight genomic features and evolutionary characteristics.</title>
        <authorList>
            <person name="Yang T."/>
            <person name="Liu R."/>
            <person name="Luo Y."/>
            <person name="Hu S."/>
            <person name="Wang D."/>
            <person name="Wang C."/>
            <person name="Pandey M.K."/>
            <person name="Ge S."/>
            <person name="Xu Q."/>
            <person name="Li N."/>
            <person name="Li G."/>
            <person name="Huang Y."/>
            <person name="Saxena R.K."/>
            <person name="Ji Y."/>
            <person name="Li M."/>
            <person name="Yan X."/>
            <person name="He Y."/>
            <person name="Liu Y."/>
            <person name="Wang X."/>
            <person name="Xiang C."/>
            <person name="Varshney R.K."/>
            <person name="Ding H."/>
            <person name="Gao S."/>
            <person name="Zong X."/>
        </authorList>
    </citation>
    <scope>NUCLEOTIDE SEQUENCE [LARGE SCALE GENOMIC DNA]</scope>
    <source>
        <strain evidence="2 3">cv. Zhongwan 6</strain>
    </source>
</reference>
<dbReference type="Gramene" id="Psat06G0329300-T1">
    <property type="protein sequence ID" value="KAI5397424.1"/>
    <property type="gene ID" value="KIW84_063293"/>
</dbReference>
<name>A0A9D4W7B1_PEA</name>
<dbReference type="AlphaFoldDB" id="A0A9D4W7B1"/>
<feature type="compositionally biased region" description="Polar residues" evidence="1">
    <location>
        <begin position="100"/>
        <end position="120"/>
    </location>
</feature>
<comment type="caution">
    <text evidence="2">The sequence shown here is derived from an EMBL/GenBank/DDBJ whole genome shotgun (WGS) entry which is preliminary data.</text>
</comment>
<evidence type="ECO:0000313" key="2">
    <source>
        <dbReference type="EMBL" id="KAI5397424.1"/>
    </source>
</evidence>
<sequence>MGFTGELKGWWDNLPSPEDKAQIDIAVKTESNEAICVTTLLYAITKFFVGELKVPEKSRRPIIKPILPIHKKRVRQETIRVFDDEGTEESDTPLMKTKRGNSTLRQPAQNHRSAHSSPCSTADKALLEQVVQVVRIKKDCQSTRENNQVLLEQQNLVSQSQCRVTEFEAKAKTKKASLEDDILS</sequence>
<accession>A0A9D4W7B1</accession>
<evidence type="ECO:0000256" key="1">
    <source>
        <dbReference type="SAM" id="MobiDB-lite"/>
    </source>
</evidence>
<proteinExistence type="predicted"/>
<feature type="region of interest" description="Disordered" evidence="1">
    <location>
        <begin position="85"/>
        <end position="120"/>
    </location>
</feature>
<keyword evidence="3" id="KW-1185">Reference proteome</keyword>
<evidence type="ECO:0000313" key="3">
    <source>
        <dbReference type="Proteomes" id="UP001058974"/>
    </source>
</evidence>